<dbReference type="STRING" id="1798542.A3F54_05530"/>
<dbReference type="Proteomes" id="UP000176952">
    <property type="component" value="Unassembled WGS sequence"/>
</dbReference>
<protein>
    <submittedName>
        <fullName evidence="2">Uncharacterized protein</fullName>
    </submittedName>
</protein>
<reference evidence="2 3" key="1">
    <citation type="journal article" date="2016" name="Nat. Commun.">
        <title>Thousands of microbial genomes shed light on interconnected biogeochemical processes in an aquifer system.</title>
        <authorList>
            <person name="Anantharaman K."/>
            <person name="Brown C.T."/>
            <person name="Hug L.A."/>
            <person name="Sharon I."/>
            <person name="Castelle C.J."/>
            <person name="Probst A.J."/>
            <person name="Thomas B.C."/>
            <person name="Singh A."/>
            <person name="Wilkins M.J."/>
            <person name="Karaoz U."/>
            <person name="Brodie E.L."/>
            <person name="Williams K.H."/>
            <person name="Hubbard S.S."/>
            <person name="Banfield J.F."/>
        </authorList>
    </citation>
    <scope>NUCLEOTIDE SEQUENCE [LARGE SCALE GENOMIC DNA]</scope>
</reference>
<keyword evidence="1" id="KW-0812">Transmembrane</keyword>
<organism evidence="2 3">
    <name type="scientific">Candidatus Kerfeldbacteria bacterium RIFCSPHIGHO2_12_FULL_48_17</name>
    <dbReference type="NCBI Taxonomy" id="1798542"/>
    <lineage>
        <taxon>Bacteria</taxon>
        <taxon>Candidatus Kerfeldiibacteriota</taxon>
    </lineage>
</organism>
<sequence length="149" mass="17028">MIKTIKIALLIIASICSLIIFGIMLPRWRIPEFTNVPEEYQKCSQGTAYYYYDEPTWIFIADINIKGKVKNGKEVFIATAYTILGIPISQVEVTCALDVSPNALGDYYHMWSLLPFFGLIALYSVAASFFLLMLSPIILLIYFIRKIKR</sequence>
<dbReference type="AlphaFoldDB" id="A0A1G2B5R0"/>
<accession>A0A1G2B5R0</accession>
<feature type="transmembrane region" description="Helical" evidence="1">
    <location>
        <begin position="7"/>
        <end position="25"/>
    </location>
</feature>
<name>A0A1G2B5R0_9BACT</name>
<keyword evidence="1" id="KW-1133">Transmembrane helix</keyword>
<evidence type="ECO:0000313" key="3">
    <source>
        <dbReference type="Proteomes" id="UP000176952"/>
    </source>
</evidence>
<gene>
    <name evidence="2" type="ORF">A3F54_05530</name>
</gene>
<feature type="transmembrane region" description="Helical" evidence="1">
    <location>
        <begin position="116"/>
        <end position="144"/>
    </location>
</feature>
<proteinExistence type="predicted"/>
<dbReference type="EMBL" id="MHKD01000013">
    <property type="protein sequence ID" value="OGY84538.1"/>
    <property type="molecule type" value="Genomic_DNA"/>
</dbReference>
<evidence type="ECO:0000256" key="1">
    <source>
        <dbReference type="SAM" id="Phobius"/>
    </source>
</evidence>
<keyword evidence="1" id="KW-0472">Membrane</keyword>
<comment type="caution">
    <text evidence="2">The sequence shown here is derived from an EMBL/GenBank/DDBJ whole genome shotgun (WGS) entry which is preliminary data.</text>
</comment>
<evidence type="ECO:0000313" key="2">
    <source>
        <dbReference type="EMBL" id="OGY84538.1"/>
    </source>
</evidence>